<organism evidence="2">
    <name type="scientific">marine metagenome</name>
    <dbReference type="NCBI Taxonomy" id="408172"/>
    <lineage>
        <taxon>unclassified sequences</taxon>
        <taxon>metagenomes</taxon>
        <taxon>ecological metagenomes</taxon>
    </lineage>
</organism>
<protein>
    <submittedName>
        <fullName evidence="2">Uncharacterized protein</fullName>
    </submittedName>
</protein>
<feature type="non-terminal residue" evidence="2">
    <location>
        <position position="38"/>
    </location>
</feature>
<accession>A0A382NNG9</accession>
<feature type="compositionally biased region" description="Basic and acidic residues" evidence="1">
    <location>
        <begin position="15"/>
        <end position="31"/>
    </location>
</feature>
<reference evidence="2" key="1">
    <citation type="submission" date="2018-05" db="EMBL/GenBank/DDBJ databases">
        <authorList>
            <person name="Lanie J.A."/>
            <person name="Ng W.-L."/>
            <person name="Kazmierczak K.M."/>
            <person name="Andrzejewski T.M."/>
            <person name="Davidsen T.M."/>
            <person name="Wayne K.J."/>
            <person name="Tettelin H."/>
            <person name="Glass J.I."/>
            <person name="Rusch D."/>
            <person name="Podicherti R."/>
            <person name="Tsui H.-C.T."/>
            <person name="Winkler M.E."/>
        </authorList>
    </citation>
    <scope>NUCLEOTIDE SEQUENCE</scope>
</reference>
<evidence type="ECO:0000256" key="1">
    <source>
        <dbReference type="SAM" id="MobiDB-lite"/>
    </source>
</evidence>
<feature type="region of interest" description="Disordered" evidence="1">
    <location>
        <begin position="15"/>
        <end position="38"/>
    </location>
</feature>
<dbReference type="AlphaFoldDB" id="A0A382NNG9"/>
<proteinExistence type="predicted"/>
<gene>
    <name evidence="2" type="ORF">METZ01_LOCUS314882</name>
</gene>
<sequence length="38" mass="4172">MAGFLSDELENYITEHSEKTGSVEQSLRKETLSLGSPS</sequence>
<dbReference type="EMBL" id="UINC01101317">
    <property type="protein sequence ID" value="SVC62028.1"/>
    <property type="molecule type" value="Genomic_DNA"/>
</dbReference>
<name>A0A382NNG9_9ZZZZ</name>
<evidence type="ECO:0000313" key="2">
    <source>
        <dbReference type="EMBL" id="SVC62028.1"/>
    </source>
</evidence>